<evidence type="ECO:0000313" key="1">
    <source>
        <dbReference type="EMBL" id="QHA88034.1"/>
    </source>
</evidence>
<accession>A0ABX6GP19</accession>
<dbReference type="SUPFAM" id="SSF46689">
    <property type="entry name" value="Homeodomain-like"/>
    <property type="match status" value="1"/>
</dbReference>
<evidence type="ECO:0000313" key="2">
    <source>
        <dbReference type="Proteomes" id="UP000430368"/>
    </source>
</evidence>
<dbReference type="RefSeq" id="WP_160030007.1">
    <property type="nucleotide sequence ID" value="NZ_CP041764.1"/>
</dbReference>
<dbReference type="Proteomes" id="UP000430368">
    <property type="component" value="Chromosome"/>
</dbReference>
<keyword evidence="2" id="KW-1185">Reference proteome</keyword>
<sequence length="210" mass="24241">MILFDENNLSPVRRRTLERLTNAALKLYKENKFPTAEEITREAEYAKVTLKTYFSTHSEFVEYVVHKVIGAFEKPKMGDDPEENIARLMSWGYGELNSHEALMRDAMRIAQQRWQSRHQDEESAEESRLLKKSNRREALTEALAPLESQLPPEKVEKLVMLMSVLYGTEAMTILKDTFGLDQNEISDLTTWGARLMLQQATQEINKTVGD</sequence>
<name>A0ABX6GP19_9GAMM</name>
<gene>
    <name evidence="1" type="ORF">FO014_14340</name>
</gene>
<dbReference type="EMBL" id="CP041764">
    <property type="protein sequence ID" value="QHA88034.1"/>
    <property type="molecule type" value="Genomic_DNA"/>
</dbReference>
<dbReference type="Gene3D" id="1.10.357.10">
    <property type="entry name" value="Tetracycline Repressor, domain 2"/>
    <property type="match status" value="1"/>
</dbReference>
<dbReference type="InterPro" id="IPR009057">
    <property type="entry name" value="Homeodomain-like_sf"/>
</dbReference>
<protein>
    <submittedName>
        <fullName evidence="1">TetR/AcrR family transcriptional regulator</fullName>
    </submittedName>
</protein>
<reference evidence="1 2" key="1">
    <citation type="submission" date="2019-07" db="EMBL/GenBank/DDBJ databases">
        <title>Serratia dokdonensis sp. nov., an elicitor of systemic resistance in Nicotiana Tabacum.</title>
        <authorList>
            <person name="Son J.-S."/>
            <person name="Hwang Y.-J."/>
            <person name="Lee S.-Y."/>
            <person name="Ghim S.-Y."/>
        </authorList>
    </citation>
    <scope>NUCLEOTIDE SEQUENCE [LARGE SCALE GENOMIC DNA]</scope>
    <source>
        <strain evidence="1 2">KUDC3025</strain>
    </source>
</reference>
<proteinExistence type="predicted"/>
<organism evidence="1 2">
    <name type="scientific">Serratia rhizosphaerae</name>
    <dbReference type="NCBI Taxonomy" id="2597702"/>
    <lineage>
        <taxon>Bacteria</taxon>
        <taxon>Pseudomonadati</taxon>
        <taxon>Pseudomonadota</taxon>
        <taxon>Gammaproteobacteria</taxon>
        <taxon>Enterobacterales</taxon>
        <taxon>Yersiniaceae</taxon>
        <taxon>Serratia</taxon>
    </lineage>
</organism>